<sequence>MCPAGKSKIQCSKCQKKCSGEVLRVSDRYFHKTCFQCTKCHKSLATGGFFSKDGSYYCTFDYQKLYGMKCAACGQYVEGEVVSTMGNTYHQKCFTCSKCKQPFKSGSKVTNTGKEVLCEGCVKSPPGSGVGGGGVSAGSPTVGAGGAGGAAGSATVSPKSRAIEQKQEQRTIKEITSSPTKAATLQHHQETVKRQQQLLQNGGKQPDPNDCAGCQQQLKEGQALIALDRQWHIWCFKCNACGTTLNGEYMGKDGVPYCEKDFQKSFGVKCAHCNRYISGKVLQAGDNHHFHPTCARCTKCGDPFGDGEEMYLQGGAIWHPRCGPGPSSEAGILNGVDTNGFNTETEFDRTSTSGMSEIQYHRTTSPGLILREYKNQGYEDIARIYTYSYLTEEPGYLRRPIEPYDRAPVSPHFHRPVQHYSSMGGGTASSVGTRSASGSRSHSRSRSAMKVLVDSIRSETPRPKSPGMNNEEPIELSHYPAAKKPPPGEKPKIERDDFPAPPYPYTDPERRRRYSDSYKGVPESDDEVDHTNNKENVTEKRHTKEEEELRKLKSSGMGTVILKDLQEKKRYEHWKQENLDPRNASRTPSASKEPMHRMRYESPVGASPSRNLDHQKPFYEDEFDRSTSYRGSVGRAIGNATSYNGKHKRVELHPFVQVTSEAGIWIQNVHTATVTKKRLQLLMLIYCLIQLQDFSFSGLGDKTHSTEFSCGKSDISGDSITEGDRRALGAEIPASSTYSGALSYHYPQQPTRRSLPNMAHSMLVHEPAKIYPYHLLLITNYRLPSDVDRCNLERHLSDVEFEAILQCTRPEFYRMPQWKRNDLKRRARLF</sequence>
<dbReference type="InterPro" id="IPR001781">
    <property type="entry name" value="Znf_LIM"/>
</dbReference>
<feature type="domain" description="LIM zinc-binding" evidence="6">
    <location>
        <begin position="209"/>
        <end position="268"/>
    </location>
</feature>
<dbReference type="Pfam" id="PF00412">
    <property type="entry name" value="LIM"/>
    <property type="match status" value="4"/>
</dbReference>
<evidence type="ECO:0000313" key="9">
    <source>
        <dbReference type="Proteomes" id="UP000075885"/>
    </source>
</evidence>
<reference evidence="8" key="2">
    <citation type="submission" date="2020-05" db="UniProtKB">
        <authorList>
            <consortium name="EnsemblMetazoa"/>
        </authorList>
    </citation>
    <scope>IDENTIFICATION</scope>
    <source>
        <strain evidence="8">Epiroticus2</strain>
    </source>
</reference>
<dbReference type="Gene3D" id="1.10.950.10">
    <property type="entry name" value="Villin headpiece domain"/>
    <property type="match status" value="1"/>
</dbReference>
<dbReference type="AlphaFoldDB" id="A0A182PVV9"/>
<dbReference type="CDD" id="cd09329">
    <property type="entry name" value="LIM3_abLIM"/>
    <property type="match status" value="1"/>
</dbReference>
<dbReference type="PANTHER" id="PTHR24213:SF9">
    <property type="entry name" value="UNCOORDINATED 115A, ISOFORM B-RELATED"/>
    <property type="match status" value="1"/>
</dbReference>
<dbReference type="SMART" id="SM00153">
    <property type="entry name" value="VHP"/>
    <property type="match status" value="1"/>
</dbReference>
<dbReference type="InterPro" id="IPR036886">
    <property type="entry name" value="Villin_headpiece_dom_sf"/>
</dbReference>
<feature type="domain" description="LIM zinc-binding" evidence="6">
    <location>
        <begin position="69"/>
        <end position="128"/>
    </location>
</feature>
<feature type="compositionally biased region" description="Polar residues" evidence="5">
    <location>
        <begin position="174"/>
        <end position="183"/>
    </location>
</feature>
<dbReference type="GO" id="GO:0007010">
    <property type="term" value="P:cytoskeleton organization"/>
    <property type="evidence" value="ECO:0007669"/>
    <property type="project" value="InterPro"/>
</dbReference>
<evidence type="ECO:0000256" key="2">
    <source>
        <dbReference type="ARBA" id="ARBA00022833"/>
    </source>
</evidence>
<dbReference type="CDD" id="cd09330">
    <property type="entry name" value="LIM4_abLIM"/>
    <property type="match status" value="1"/>
</dbReference>
<feature type="domain" description="HP" evidence="7">
    <location>
        <begin position="765"/>
        <end position="830"/>
    </location>
</feature>
<reference evidence="9" key="1">
    <citation type="submission" date="2013-03" db="EMBL/GenBank/DDBJ databases">
        <title>The Genome Sequence of Anopheles epiroticus epiroticus2.</title>
        <authorList>
            <consortium name="The Broad Institute Genomics Platform"/>
            <person name="Neafsey D.E."/>
            <person name="Howell P."/>
            <person name="Walker B."/>
            <person name="Young S.K."/>
            <person name="Zeng Q."/>
            <person name="Gargeya S."/>
            <person name="Fitzgerald M."/>
            <person name="Haas B."/>
            <person name="Abouelleil A."/>
            <person name="Allen A.W."/>
            <person name="Alvarado L."/>
            <person name="Arachchi H.M."/>
            <person name="Berlin A.M."/>
            <person name="Chapman S.B."/>
            <person name="Gainer-Dewar J."/>
            <person name="Goldberg J."/>
            <person name="Griggs A."/>
            <person name="Gujja S."/>
            <person name="Hansen M."/>
            <person name="Howarth C."/>
            <person name="Imamovic A."/>
            <person name="Ireland A."/>
            <person name="Larimer J."/>
            <person name="McCowan C."/>
            <person name="Murphy C."/>
            <person name="Pearson M."/>
            <person name="Poon T.W."/>
            <person name="Priest M."/>
            <person name="Roberts A."/>
            <person name="Saif S."/>
            <person name="Shea T."/>
            <person name="Sisk P."/>
            <person name="Sykes S."/>
            <person name="Wortman J."/>
            <person name="Nusbaum C."/>
            <person name="Birren B."/>
        </authorList>
    </citation>
    <scope>NUCLEOTIDE SEQUENCE [LARGE SCALE GENOMIC DNA]</scope>
    <source>
        <strain evidence="9">Epiroticus2</strain>
    </source>
</reference>
<organism evidence="8 9">
    <name type="scientific">Anopheles epiroticus</name>
    <dbReference type="NCBI Taxonomy" id="199890"/>
    <lineage>
        <taxon>Eukaryota</taxon>
        <taxon>Metazoa</taxon>
        <taxon>Ecdysozoa</taxon>
        <taxon>Arthropoda</taxon>
        <taxon>Hexapoda</taxon>
        <taxon>Insecta</taxon>
        <taxon>Pterygota</taxon>
        <taxon>Neoptera</taxon>
        <taxon>Endopterygota</taxon>
        <taxon>Diptera</taxon>
        <taxon>Nematocera</taxon>
        <taxon>Culicoidea</taxon>
        <taxon>Culicidae</taxon>
        <taxon>Anophelinae</taxon>
        <taxon>Anopheles</taxon>
    </lineage>
</organism>
<dbReference type="GO" id="GO:0030032">
    <property type="term" value="P:lamellipodium assembly"/>
    <property type="evidence" value="ECO:0007669"/>
    <property type="project" value="TreeGrafter"/>
</dbReference>
<dbReference type="InterPro" id="IPR051618">
    <property type="entry name" value="Actin-binding_LIM"/>
</dbReference>
<dbReference type="FunFam" id="2.10.110.10:FF:000055">
    <property type="entry name" value="Actin binding LIM protein 1"/>
    <property type="match status" value="1"/>
</dbReference>
<feature type="region of interest" description="Disordered" evidence="5">
    <location>
        <begin position="407"/>
        <end position="552"/>
    </location>
</feature>
<dbReference type="STRING" id="199890.A0A182PVV9"/>
<proteinExistence type="predicted"/>
<dbReference type="GO" id="GO:0046872">
    <property type="term" value="F:metal ion binding"/>
    <property type="evidence" value="ECO:0007669"/>
    <property type="project" value="UniProtKB-KW"/>
</dbReference>
<feature type="compositionally biased region" description="Basic and acidic residues" evidence="5">
    <location>
        <begin position="529"/>
        <end position="551"/>
    </location>
</feature>
<dbReference type="CDD" id="cd09327">
    <property type="entry name" value="LIM1_abLIM"/>
    <property type="match status" value="1"/>
</dbReference>
<protein>
    <recommendedName>
        <fullName evidence="10">Actin-binding LIM protein 1</fullName>
    </recommendedName>
</protein>
<feature type="domain" description="LIM zinc-binding" evidence="6">
    <location>
        <begin position="9"/>
        <end position="68"/>
    </location>
</feature>
<dbReference type="GO" id="GO:0051015">
    <property type="term" value="F:actin filament binding"/>
    <property type="evidence" value="ECO:0007669"/>
    <property type="project" value="TreeGrafter"/>
</dbReference>
<evidence type="ECO:0000256" key="3">
    <source>
        <dbReference type="ARBA" id="ARBA00023038"/>
    </source>
</evidence>
<feature type="compositionally biased region" description="Basic and acidic residues" evidence="5">
    <location>
        <begin position="486"/>
        <end position="498"/>
    </location>
</feature>
<evidence type="ECO:0000256" key="4">
    <source>
        <dbReference type="PROSITE-ProRule" id="PRU00125"/>
    </source>
</evidence>
<dbReference type="SUPFAM" id="SSF57716">
    <property type="entry name" value="Glucocorticoid receptor-like (DNA-binding domain)"/>
    <property type="match status" value="5"/>
</dbReference>
<keyword evidence="1 4" id="KW-0479">Metal-binding</keyword>
<name>A0A182PVV9_9DIPT</name>
<dbReference type="Pfam" id="PF02209">
    <property type="entry name" value="VHP"/>
    <property type="match status" value="1"/>
</dbReference>
<dbReference type="FunFam" id="2.10.110.10:FF:000075">
    <property type="entry name" value="Actin-binding lim protein 1"/>
    <property type="match status" value="1"/>
</dbReference>
<dbReference type="Gene3D" id="2.10.110.10">
    <property type="entry name" value="Cysteine Rich Protein"/>
    <property type="match status" value="4"/>
</dbReference>
<dbReference type="PROSITE" id="PS50023">
    <property type="entry name" value="LIM_DOMAIN_2"/>
    <property type="match status" value="3"/>
</dbReference>
<dbReference type="SMART" id="SM00132">
    <property type="entry name" value="LIM"/>
    <property type="match status" value="4"/>
</dbReference>
<feature type="region of interest" description="Disordered" evidence="5">
    <location>
        <begin position="573"/>
        <end position="613"/>
    </location>
</feature>
<feature type="compositionally biased region" description="Polar residues" evidence="5">
    <location>
        <begin position="194"/>
        <end position="203"/>
    </location>
</feature>
<feature type="compositionally biased region" description="Basic and acidic residues" evidence="5">
    <location>
        <begin position="161"/>
        <end position="173"/>
    </location>
</feature>
<keyword evidence="9" id="KW-1185">Reference proteome</keyword>
<evidence type="ECO:0000313" key="8">
    <source>
        <dbReference type="EnsemblMetazoa" id="AEPI011096-PA"/>
    </source>
</evidence>
<evidence type="ECO:0000256" key="5">
    <source>
        <dbReference type="SAM" id="MobiDB-lite"/>
    </source>
</evidence>
<dbReference type="SUPFAM" id="SSF47050">
    <property type="entry name" value="VHP, Villin headpiece domain"/>
    <property type="match status" value="1"/>
</dbReference>
<evidence type="ECO:0000259" key="7">
    <source>
        <dbReference type="PROSITE" id="PS51089"/>
    </source>
</evidence>
<dbReference type="PROSITE" id="PS00478">
    <property type="entry name" value="LIM_DOMAIN_1"/>
    <property type="match status" value="3"/>
</dbReference>
<evidence type="ECO:0008006" key="10">
    <source>
        <dbReference type="Google" id="ProtNLM"/>
    </source>
</evidence>
<evidence type="ECO:0000259" key="6">
    <source>
        <dbReference type="PROSITE" id="PS50023"/>
    </source>
</evidence>
<dbReference type="GO" id="GO:0015629">
    <property type="term" value="C:actin cytoskeleton"/>
    <property type="evidence" value="ECO:0007669"/>
    <property type="project" value="TreeGrafter"/>
</dbReference>
<evidence type="ECO:0000256" key="1">
    <source>
        <dbReference type="ARBA" id="ARBA00022723"/>
    </source>
</evidence>
<dbReference type="VEuPathDB" id="VectorBase:AEPI011096"/>
<dbReference type="Proteomes" id="UP000075885">
    <property type="component" value="Unassembled WGS sequence"/>
</dbReference>
<feature type="region of interest" description="Disordered" evidence="5">
    <location>
        <begin position="144"/>
        <end position="204"/>
    </location>
</feature>
<dbReference type="FunFam" id="2.10.110.10:FF:000099">
    <property type="entry name" value="Uncoordinated 115a, isoform B"/>
    <property type="match status" value="1"/>
</dbReference>
<keyword evidence="2 4" id="KW-0862">Zinc</keyword>
<dbReference type="CDD" id="cd09328">
    <property type="entry name" value="LIM2_abLIM"/>
    <property type="match status" value="1"/>
</dbReference>
<dbReference type="PROSITE" id="PS51089">
    <property type="entry name" value="HP"/>
    <property type="match status" value="1"/>
</dbReference>
<keyword evidence="3 4" id="KW-0440">LIM domain</keyword>
<accession>A0A182PVV9</accession>
<dbReference type="InterPro" id="IPR003128">
    <property type="entry name" value="Villin_headpiece"/>
</dbReference>
<dbReference type="EnsemblMetazoa" id="AEPI011096-RA">
    <property type="protein sequence ID" value="AEPI011096-PA"/>
    <property type="gene ID" value="AEPI011096"/>
</dbReference>
<dbReference type="PANTHER" id="PTHR24213">
    <property type="entry name" value="ACTIN-BINDING LIM PROTEIN"/>
    <property type="match status" value="1"/>
</dbReference>
<feature type="compositionally biased region" description="Basic and acidic residues" evidence="5">
    <location>
        <begin position="507"/>
        <end position="516"/>
    </location>
</feature>
<dbReference type="FunFam" id="1.10.950.10:FF:000001">
    <property type="entry name" value="actin-binding LIM protein 1 isoform X2"/>
    <property type="match status" value="1"/>
</dbReference>